<dbReference type="Proteomes" id="UP000437131">
    <property type="component" value="Unassembled WGS sequence"/>
</dbReference>
<dbReference type="EMBL" id="WMIA01000025">
    <property type="protein sequence ID" value="MTF40340.1"/>
    <property type="molecule type" value="Genomic_DNA"/>
</dbReference>
<proteinExistence type="predicted"/>
<dbReference type="AlphaFoldDB" id="A0A844GW09"/>
<dbReference type="InterPro" id="IPR045535">
    <property type="entry name" value="ThsA_Macro"/>
</dbReference>
<keyword evidence="1" id="KW-0472">Membrane</keyword>
<protein>
    <recommendedName>
        <fullName evidence="2">Thoeris protein ThsA Macro domain-containing protein</fullName>
    </recommendedName>
</protein>
<keyword evidence="1" id="KW-0812">Transmembrane</keyword>
<accession>A0A844GW09</accession>
<evidence type="ECO:0000313" key="3">
    <source>
        <dbReference type="EMBL" id="MTF40340.1"/>
    </source>
</evidence>
<organism evidence="3 4">
    <name type="scientific">Cyanobacterium aponinum 0216</name>
    <dbReference type="NCBI Taxonomy" id="2676140"/>
    <lineage>
        <taxon>Bacteria</taxon>
        <taxon>Bacillati</taxon>
        <taxon>Cyanobacteriota</taxon>
        <taxon>Cyanophyceae</taxon>
        <taxon>Oscillatoriophycideae</taxon>
        <taxon>Chroococcales</taxon>
        <taxon>Geminocystaceae</taxon>
        <taxon>Cyanobacterium</taxon>
    </lineage>
</organism>
<feature type="domain" description="Thoeris protein ThsA Macro" evidence="2">
    <location>
        <begin position="80"/>
        <end position="263"/>
    </location>
</feature>
<evidence type="ECO:0000259" key="2">
    <source>
        <dbReference type="Pfam" id="PF20016"/>
    </source>
</evidence>
<evidence type="ECO:0000256" key="1">
    <source>
        <dbReference type="SAM" id="Phobius"/>
    </source>
</evidence>
<dbReference type="Pfam" id="PF20016">
    <property type="entry name" value="ThsA_Macro"/>
    <property type="match status" value="1"/>
</dbReference>
<keyword evidence="1" id="KW-1133">Transmembrane helix</keyword>
<sequence>MTYLKLLTKVGFKRLGISFISNFGLLWLLIEPAALFFPEKLNFGWLGYLWLVLISLIIALIQRFPRLLISSSLSSPDSQIEIKVGDLFKQKSHLVIGFNDVFDTELGEIIKLSSIQGQFLSKVYNNDRIKLDTDIKIALEKYENQAIQENDKAKGKVWRYPIGTTITLYDSSSEQKYFLSAYGYMSNDLVIKSNSDYLWTALHQIWEQIHSKGHGTHVSIPVIGSDLARIGLSRMLLIKFIIISFIMASREKFITKKLTIMVYSQDLDYVDLYELKEFLESACV</sequence>
<feature type="transmembrane region" description="Helical" evidence="1">
    <location>
        <begin position="12"/>
        <end position="30"/>
    </location>
</feature>
<comment type="caution">
    <text evidence="3">The sequence shown here is derived from an EMBL/GenBank/DDBJ whole genome shotgun (WGS) entry which is preliminary data.</text>
</comment>
<name>A0A844GW09_9CHRO</name>
<reference evidence="3 4" key="1">
    <citation type="submission" date="2019-11" db="EMBL/GenBank/DDBJ databases">
        <title>Isolation of a new High Light Tolerant Cyanobacteria.</title>
        <authorList>
            <person name="Dobson Z."/>
            <person name="Vaughn N."/>
            <person name="Vaughn M."/>
            <person name="Fromme P."/>
            <person name="Mazor Y."/>
        </authorList>
    </citation>
    <scope>NUCLEOTIDE SEQUENCE [LARGE SCALE GENOMIC DNA]</scope>
    <source>
        <strain evidence="3 4">0216</strain>
    </source>
</reference>
<feature type="transmembrane region" description="Helical" evidence="1">
    <location>
        <begin position="42"/>
        <end position="61"/>
    </location>
</feature>
<gene>
    <name evidence="3" type="ORF">GGC33_15585</name>
</gene>
<evidence type="ECO:0000313" key="4">
    <source>
        <dbReference type="Proteomes" id="UP000437131"/>
    </source>
</evidence>